<dbReference type="InterPro" id="IPR036236">
    <property type="entry name" value="Znf_C2H2_sf"/>
</dbReference>
<reference evidence="15" key="2">
    <citation type="submission" date="2025-09" db="UniProtKB">
        <authorList>
            <consortium name="Ensembl"/>
        </authorList>
    </citation>
    <scope>IDENTIFICATION</scope>
</reference>
<dbReference type="InterPro" id="IPR013087">
    <property type="entry name" value="Znf_C2H2_type"/>
</dbReference>
<organism evidence="15 16">
    <name type="scientific">Paramormyrops kingsleyae</name>
    <dbReference type="NCBI Taxonomy" id="1676925"/>
    <lineage>
        <taxon>Eukaryota</taxon>
        <taxon>Metazoa</taxon>
        <taxon>Chordata</taxon>
        <taxon>Craniata</taxon>
        <taxon>Vertebrata</taxon>
        <taxon>Euteleostomi</taxon>
        <taxon>Actinopterygii</taxon>
        <taxon>Neopterygii</taxon>
        <taxon>Teleostei</taxon>
        <taxon>Osteoglossocephala</taxon>
        <taxon>Osteoglossomorpha</taxon>
        <taxon>Osteoglossiformes</taxon>
        <taxon>Mormyridae</taxon>
        <taxon>Paramormyrops</taxon>
    </lineage>
</organism>
<feature type="domain" description="C2H2-type" evidence="14">
    <location>
        <begin position="325"/>
        <end position="352"/>
    </location>
</feature>
<evidence type="ECO:0000256" key="10">
    <source>
        <dbReference type="ARBA" id="ARBA00023125"/>
    </source>
</evidence>
<evidence type="ECO:0000256" key="3">
    <source>
        <dbReference type="ARBA" id="ARBA00005682"/>
    </source>
</evidence>
<keyword evidence="11" id="KW-0804">Transcription</keyword>
<feature type="domain" description="C2H2-type" evidence="14">
    <location>
        <begin position="297"/>
        <end position="324"/>
    </location>
</feature>
<proteinExistence type="inferred from homology"/>
<keyword evidence="6" id="KW-0677">Repeat</keyword>
<protein>
    <submittedName>
        <fullName evidence="15">Early growth response 3</fullName>
    </submittedName>
</protein>
<dbReference type="Gene3D" id="3.30.160.60">
    <property type="entry name" value="Classic Zinc Finger"/>
    <property type="match status" value="3"/>
</dbReference>
<dbReference type="GO" id="GO:0000981">
    <property type="term" value="F:DNA-binding transcription factor activity, RNA polymerase II-specific"/>
    <property type="evidence" value="ECO:0007669"/>
    <property type="project" value="TreeGrafter"/>
</dbReference>
<evidence type="ECO:0000259" key="14">
    <source>
        <dbReference type="PROSITE" id="PS50157"/>
    </source>
</evidence>
<reference evidence="15" key="1">
    <citation type="submission" date="2025-08" db="UniProtKB">
        <authorList>
            <consortium name="Ensembl"/>
        </authorList>
    </citation>
    <scope>IDENTIFICATION</scope>
</reference>
<keyword evidence="4" id="KW-0963">Cytoplasm</keyword>
<comment type="subcellular location">
    <subcellularLocation>
        <location evidence="2">Cytoplasm</location>
    </subcellularLocation>
    <subcellularLocation>
        <location evidence="1">Nucleus</location>
    </subcellularLocation>
</comment>
<dbReference type="PANTHER" id="PTHR23235:SF60">
    <property type="entry name" value="STRIPE, ISOFORM D"/>
    <property type="match status" value="1"/>
</dbReference>
<dbReference type="GO" id="GO:0005634">
    <property type="term" value="C:nucleus"/>
    <property type="evidence" value="ECO:0007669"/>
    <property type="project" value="UniProtKB-SubCell"/>
</dbReference>
<dbReference type="SUPFAM" id="SSF57667">
    <property type="entry name" value="beta-beta-alpha zinc fingers"/>
    <property type="match status" value="2"/>
</dbReference>
<evidence type="ECO:0000256" key="1">
    <source>
        <dbReference type="ARBA" id="ARBA00004123"/>
    </source>
</evidence>
<evidence type="ECO:0000256" key="5">
    <source>
        <dbReference type="ARBA" id="ARBA00022723"/>
    </source>
</evidence>
<dbReference type="PROSITE" id="PS50157">
    <property type="entry name" value="ZINC_FINGER_C2H2_2"/>
    <property type="match status" value="3"/>
</dbReference>
<dbReference type="AlphaFoldDB" id="A0A3B3QE06"/>
<evidence type="ECO:0000313" key="15">
    <source>
        <dbReference type="Ensembl" id="ENSPKIP00000003845.1"/>
    </source>
</evidence>
<evidence type="ECO:0000313" key="16">
    <source>
        <dbReference type="Proteomes" id="UP000261540"/>
    </source>
</evidence>
<dbReference type="PROSITE" id="PS00028">
    <property type="entry name" value="ZINC_FINGER_C2H2_1"/>
    <property type="match status" value="3"/>
</dbReference>
<keyword evidence="12" id="KW-0539">Nucleus</keyword>
<evidence type="ECO:0000256" key="2">
    <source>
        <dbReference type="ARBA" id="ARBA00004496"/>
    </source>
</evidence>
<feature type="domain" description="C2H2-type" evidence="14">
    <location>
        <begin position="267"/>
        <end position="296"/>
    </location>
</feature>
<evidence type="ECO:0000256" key="4">
    <source>
        <dbReference type="ARBA" id="ARBA00022490"/>
    </source>
</evidence>
<dbReference type="GO" id="GO:0000978">
    <property type="term" value="F:RNA polymerase II cis-regulatory region sequence-specific DNA binding"/>
    <property type="evidence" value="ECO:0007669"/>
    <property type="project" value="TreeGrafter"/>
</dbReference>
<sequence>MTGNRTDRLPLALNTLINPIPDRLYSEDNVPSSTNIFTDTETDSLQSYAQMNIAESIMDLEMAGDKGSTELQYSPGIQLARDGTTVTYTGRFTFDSPPAGGSGWCSDGSGGSSIISLVTAGVLGAVPPSGIEHDEPPSELEQEYGTPLPVYCGEAYQDPTGFPQSPADGGTISYSGVDYDTIKPPADGGLFSTLPDYGLLQADIGVLEHKPFRTSDLAPAAPLDSLRVLKEKRGGVGGPRLQLALRPVRLRRYQSRPGRIPPHERPHGCPAEGCDRRFSRSDELSRHLRVHTGQRPFQCRVCLRRFGRSDHLTTHVRTHTGERPFACDLCPRRFARSDERRRHVRVHLKQRDKKLADEAIGPGVGDSGGPCQVDGVTLLTGVMTGVCGTDGAAKADGGGGVTAATIATDTGT</sequence>
<evidence type="ECO:0000256" key="12">
    <source>
        <dbReference type="ARBA" id="ARBA00023242"/>
    </source>
</evidence>
<dbReference type="GeneTree" id="ENSGT00940000160355"/>
<keyword evidence="8" id="KW-0862">Zinc</keyword>
<evidence type="ECO:0000256" key="13">
    <source>
        <dbReference type="PROSITE-ProRule" id="PRU00042"/>
    </source>
</evidence>
<keyword evidence="16" id="KW-1185">Reference proteome</keyword>
<evidence type="ECO:0000256" key="9">
    <source>
        <dbReference type="ARBA" id="ARBA00023015"/>
    </source>
</evidence>
<dbReference type="Pfam" id="PF00096">
    <property type="entry name" value="zf-C2H2"/>
    <property type="match status" value="3"/>
</dbReference>
<dbReference type="PANTHER" id="PTHR23235">
    <property type="entry name" value="KRUEPPEL-LIKE TRANSCRIPTION FACTOR"/>
    <property type="match status" value="1"/>
</dbReference>
<accession>A0A3B3QE06</accession>
<evidence type="ECO:0000256" key="6">
    <source>
        <dbReference type="ARBA" id="ARBA00022737"/>
    </source>
</evidence>
<dbReference type="FunFam" id="3.30.160.60:FF:000092">
    <property type="entry name" value="Early growth response protein 3"/>
    <property type="match status" value="1"/>
</dbReference>
<evidence type="ECO:0000256" key="7">
    <source>
        <dbReference type="ARBA" id="ARBA00022771"/>
    </source>
</evidence>
<evidence type="ECO:0000256" key="11">
    <source>
        <dbReference type="ARBA" id="ARBA00023163"/>
    </source>
</evidence>
<dbReference type="GO" id="GO:0008270">
    <property type="term" value="F:zinc ion binding"/>
    <property type="evidence" value="ECO:0007669"/>
    <property type="project" value="UniProtKB-KW"/>
</dbReference>
<dbReference type="OrthoDB" id="8197458at2759"/>
<keyword evidence="10" id="KW-0238">DNA-binding</keyword>
<dbReference type="GO" id="GO:0005737">
    <property type="term" value="C:cytoplasm"/>
    <property type="evidence" value="ECO:0007669"/>
    <property type="project" value="UniProtKB-SubCell"/>
</dbReference>
<dbReference type="Proteomes" id="UP000261540">
    <property type="component" value="Unplaced"/>
</dbReference>
<name>A0A3B3QE06_9TELE</name>
<keyword evidence="5" id="KW-0479">Metal-binding</keyword>
<dbReference type="Ensembl" id="ENSPKIT00000027813.1">
    <property type="protein sequence ID" value="ENSPKIP00000003845.1"/>
    <property type="gene ID" value="ENSPKIG00000021178.1"/>
</dbReference>
<dbReference type="SMART" id="SM00355">
    <property type="entry name" value="ZnF_C2H2"/>
    <property type="match status" value="3"/>
</dbReference>
<keyword evidence="9" id="KW-0805">Transcription regulation</keyword>
<comment type="similarity">
    <text evidence="3">Belongs to the EGR C2H2-type zinc-finger protein family.</text>
</comment>
<evidence type="ECO:0000256" key="8">
    <source>
        <dbReference type="ARBA" id="ARBA00022833"/>
    </source>
</evidence>
<keyword evidence="7 13" id="KW-0863">Zinc-finger</keyword>
<dbReference type="STRING" id="1676925.ENSPKIP00000003845"/>